<keyword evidence="8" id="KW-0732">Signal</keyword>
<comment type="similarity">
    <text evidence="7">Belongs to the TonB-dependent receptor family.</text>
</comment>
<dbReference type="Pfam" id="PF13715">
    <property type="entry name" value="CarbopepD_reg_2"/>
    <property type="match status" value="1"/>
</dbReference>
<feature type="chain" id="PRO_5002899690" evidence="8">
    <location>
        <begin position="25"/>
        <end position="1066"/>
    </location>
</feature>
<evidence type="ECO:0000256" key="2">
    <source>
        <dbReference type="ARBA" id="ARBA00022448"/>
    </source>
</evidence>
<proteinExistence type="inferred from homology"/>
<dbReference type="Gene3D" id="2.40.170.20">
    <property type="entry name" value="TonB-dependent receptor, beta-barrel domain"/>
    <property type="match status" value="1"/>
</dbReference>
<keyword evidence="4 7" id="KW-0812">Transmembrane</keyword>
<sequence>MNMKKIFASIALCGVLALVPAAFSGSHGGYAALAQNDVTVSGTVVDENGEPILGAGVVVKGTTTGTTADLDGVFSLTVPAGSVLQFISVGFETVEKTVNVGGDLGTITMPTEHTVLDQVVVIGYGSQKKVDLTGSVAIVDADEMKKVSHSNISTMLEGKVAGVQITSDGQPGADPSVRIRGLGSFGSTAPLYVIDGVPMGTTIRDFSPNDIETIQVLKDASAAAIYGSRAANGVVIITTKGGKKNQPIMVDYTGYVGVDKIRKNVYKVMDSAQYGDFVRMAFDNSGLAVPGGYDPASSLYVDPKQVNTDWFDAVFKTGIRQNHNVNLSGGGENSTFNIALDYFNQKGTMVGAGPNYDRFTVRANNTMDIKFLKLRTGLVYSHSSQDSMSLSNANEYVQGLYGTQYPVMASALLMPPSIKAYDESTWFLDRDIAAAGEYSYDSWGFGTYYDNVHGDIRMTNPLLYNNLLERNTIVDRIVATGSATVDLLDMVGAKNQNHKLDYTLNLSYSKTNCKDFTFVPSFIQSTTNYLSKSNERLSQGYRAYSDFLVENYLTYDGKFGNHHLNLVGGMTFERELSYNLSAWGNNMPEPYYLQIGNATDRDASSSQFEHVLASYIGRLTYDYDSRYLFQATVRRDGSSRLSTGNHWDWFPSASIGWRIDKEPFFTVDPQLVSLLKLRASYGVLGNENIGEYQYMDTMARGNYTYSFGGNKVTGSSISNYVNTAIHWEKKKTLDIGLDFAMFGGAFELNADYYNALSEDLLYSVPVPAEAGATNESVTMNAASMRNTGIELSASWRNYQHDFKYEFSGNVTFPKNTVVSLGPSGEARNDAFTRTELGAEVGRFYGYVYEGIFQNQEEIDNRVNDKGQYVVQAGAQPGDVAYKDINNDGQITADDQTFIGSGMSKVQFGLSARFEYKGFDLSISTFGAAGYQLLDFVDMTLRSSYGMTNRSVDLMKAWTPQNPSTTIPRVYYKATGTITNDMFSSRYLQNGSYWKIANVEFGYNFPEGLFNGFIRGARIYASGQNLLTISKYRGYNIDFAGGAFTPGYNYCSYPAPITAMLGVKLSF</sequence>
<evidence type="ECO:0000313" key="10">
    <source>
        <dbReference type="EMBL" id="ACM91041.1"/>
    </source>
</evidence>
<feature type="domain" description="TonB-dependent receptor plug" evidence="9">
    <location>
        <begin position="129"/>
        <end position="234"/>
    </location>
</feature>
<accession>C0K011</accession>
<dbReference type="NCBIfam" id="TIGR04057">
    <property type="entry name" value="SusC_RagA_signa"/>
    <property type="match status" value="1"/>
</dbReference>
<dbReference type="Pfam" id="PF07715">
    <property type="entry name" value="Plug"/>
    <property type="match status" value="1"/>
</dbReference>
<dbReference type="SUPFAM" id="SSF49464">
    <property type="entry name" value="Carboxypeptidase regulatory domain-like"/>
    <property type="match status" value="1"/>
</dbReference>
<evidence type="ECO:0000256" key="1">
    <source>
        <dbReference type="ARBA" id="ARBA00004571"/>
    </source>
</evidence>
<dbReference type="Gene3D" id="2.170.130.10">
    <property type="entry name" value="TonB-dependent receptor, plug domain"/>
    <property type="match status" value="1"/>
</dbReference>
<dbReference type="InterPro" id="IPR039426">
    <property type="entry name" value="TonB-dep_rcpt-like"/>
</dbReference>
<evidence type="ECO:0000256" key="6">
    <source>
        <dbReference type="ARBA" id="ARBA00023237"/>
    </source>
</evidence>
<evidence type="ECO:0000256" key="3">
    <source>
        <dbReference type="ARBA" id="ARBA00022452"/>
    </source>
</evidence>
<dbReference type="NCBIfam" id="TIGR04056">
    <property type="entry name" value="OMP_RagA_SusC"/>
    <property type="match status" value="1"/>
</dbReference>
<keyword evidence="3 7" id="KW-1134">Transmembrane beta strand</keyword>
<evidence type="ECO:0000256" key="7">
    <source>
        <dbReference type="PROSITE-ProRule" id="PRU01360"/>
    </source>
</evidence>
<dbReference type="InterPro" id="IPR008969">
    <property type="entry name" value="CarboxyPept-like_regulatory"/>
</dbReference>
<reference evidence="10" key="1">
    <citation type="submission" date="2008-11" db="EMBL/GenBank/DDBJ databases">
        <title>Isolation and characterization of a fructose-1,6-bisphosphatase in Bacteroides sp. from a rumen metagenomic library.</title>
        <authorList>
            <person name="Wang J."/>
            <person name="Liu K."/>
            <person name="Zhao S."/>
            <person name="Bu D."/>
            <person name="Li D."/>
            <person name="Yu P."/>
            <person name="Wei H."/>
            <person name="Zhou L."/>
        </authorList>
    </citation>
    <scope>NUCLEOTIDE SEQUENCE</scope>
</reference>
<dbReference type="PROSITE" id="PS52016">
    <property type="entry name" value="TONB_DEPENDENT_REC_3"/>
    <property type="match status" value="1"/>
</dbReference>
<dbReference type="InterPro" id="IPR037066">
    <property type="entry name" value="Plug_dom_sf"/>
</dbReference>
<comment type="subcellular location">
    <subcellularLocation>
        <location evidence="1 7">Cell outer membrane</location>
        <topology evidence="1 7">Multi-pass membrane protein</topology>
    </subcellularLocation>
</comment>
<dbReference type="InterPro" id="IPR023996">
    <property type="entry name" value="TonB-dep_OMP_SusC/RagA"/>
</dbReference>
<dbReference type="InterPro" id="IPR012910">
    <property type="entry name" value="Plug_dom"/>
</dbReference>
<name>C0K011_9BACT</name>
<dbReference type="GO" id="GO:0009279">
    <property type="term" value="C:cell outer membrane"/>
    <property type="evidence" value="ECO:0007669"/>
    <property type="project" value="UniProtKB-SubCell"/>
</dbReference>
<dbReference type="AlphaFoldDB" id="C0K011"/>
<dbReference type="InterPro" id="IPR023997">
    <property type="entry name" value="TonB-dep_OMP_SusC/RagA_CS"/>
</dbReference>
<keyword evidence="5 7" id="KW-0472">Membrane</keyword>
<organism evidence="10">
    <name type="scientific">uncultured bacterium URE4</name>
    <dbReference type="NCBI Taxonomy" id="581112"/>
    <lineage>
        <taxon>Bacteria</taxon>
        <taxon>environmental samples</taxon>
    </lineage>
</organism>
<keyword evidence="6 7" id="KW-0998">Cell outer membrane</keyword>
<dbReference type="Gene3D" id="2.60.40.1120">
    <property type="entry name" value="Carboxypeptidase-like, regulatory domain"/>
    <property type="match status" value="1"/>
</dbReference>
<keyword evidence="2 7" id="KW-0813">Transport</keyword>
<dbReference type="SUPFAM" id="SSF56935">
    <property type="entry name" value="Porins"/>
    <property type="match status" value="1"/>
</dbReference>
<feature type="signal peptide" evidence="8">
    <location>
        <begin position="1"/>
        <end position="24"/>
    </location>
</feature>
<dbReference type="InterPro" id="IPR036942">
    <property type="entry name" value="Beta-barrel_TonB_sf"/>
</dbReference>
<dbReference type="EMBL" id="FJ529691">
    <property type="protein sequence ID" value="ACM91041.1"/>
    <property type="molecule type" value="Genomic_DNA"/>
</dbReference>
<evidence type="ECO:0000256" key="4">
    <source>
        <dbReference type="ARBA" id="ARBA00022692"/>
    </source>
</evidence>
<evidence type="ECO:0000256" key="5">
    <source>
        <dbReference type="ARBA" id="ARBA00023136"/>
    </source>
</evidence>
<evidence type="ECO:0000259" key="9">
    <source>
        <dbReference type="Pfam" id="PF07715"/>
    </source>
</evidence>
<protein>
    <submittedName>
        <fullName evidence="10">Outer membrane protein</fullName>
    </submittedName>
</protein>
<evidence type="ECO:0000256" key="8">
    <source>
        <dbReference type="SAM" id="SignalP"/>
    </source>
</evidence>